<evidence type="ECO:0000256" key="2">
    <source>
        <dbReference type="SAM" id="MobiDB-lite"/>
    </source>
</evidence>
<evidence type="ECO:0000313" key="3">
    <source>
        <dbReference type="EMBL" id="GAA1807237.1"/>
    </source>
</evidence>
<feature type="compositionally biased region" description="Polar residues" evidence="2">
    <location>
        <begin position="317"/>
        <end position="348"/>
    </location>
</feature>
<evidence type="ECO:0000256" key="1">
    <source>
        <dbReference type="ARBA" id="ARBA00022679"/>
    </source>
</evidence>
<dbReference type="Proteomes" id="UP001500002">
    <property type="component" value="Unassembled WGS sequence"/>
</dbReference>
<proteinExistence type="predicted"/>
<evidence type="ECO:0008006" key="5">
    <source>
        <dbReference type="Google" id="ProtNLM"/>
    </source>
</evidence>
<sequence>MHEPRPDEAPRGVLAGVRVADFSRVLAGPYTTMMLADFGADVVKIEPPTGDDTRHWAPPVDANGQATYFGSVNRNKRSVALDLNDAADLAEAQRLAATADVVIENFRPGVMARFGLAFDDVHAVNPGAVYCSITGFGTGEGAALAGYDLLVQAVGGLMSITGASDGEPAKAGVALVDVLTGQNALAGILLALRERDRTGAGQLVEVNLVQSMLSALTNQAASTLATGTAPKRLGNAHPSIAPYAVFHAADRELVIAVGNDKQFRALAAVLGADLDTRHPSSGATRSAGVSPPSSGATRSAGVSPPSSGATRSAGVSPPSSGATRSAGVSPSSSGATRSAGESVSSGATRSAGFDDARFATNAERVAHRAELTALIEQCLAGASADHWVAALTEVGVPAGLVNDVGEAIAFAGGLGLDPVAEIPAATHVSRTIANPIRLTTDPAAYRTPPPALDEHSGADWLETSARRKEPR</sequence>
<feature type="region of interest" description="Disordered" evidence="2">
    <location>
        <begin position="276"/>
        <end position="349"/>
    </location>
</feature>
<feature type="region of interest" description="Disordered" evidence="2">
    <location>
        <begin position="441"/>
        <end position="471"/>
    </location>
</feature>
<dbReference type="Gene3D" id="3.40.50.10540">
    <property type="entry name" value="Crotonobetainyl-coa:carnitine coa-transferase, domain 1"/>
    <property type="match status" value="2"/>
</dbReference>
<dbReference type="EMBL" id="BAAANJ010000004">
    <property type="protein sequence ID" value="GAA1807237.1"/>
    <property type="molecule type" value="Genomic_DNA"/>
</dbReference>
<protein>
    <recommendedName>
        <fullName evidence="5">CoA transferase</fullName>
    </recommendedName>
</protein>
<dbReference type="Gene3D" id="3.30.1540.10">
    <property type="entry name" value="formyl-coa transferase, domain 3"/>
    <property type="match status" value="2"/>
</dbReference>
<accession>A0ABN2M2G2</accession>
<keyword evidence="1" id="KW-0808">Transferase</keyword>
<dbReference type="Pfam" id="PF02515">
    <property type="entry name" value="CoA_transf_3"/>
    <property type="match status" value="2"/>
</dbReference>
<dbReference type="PANTHER" id="PTHR48207:SF3">
    <property type="entry name" value="SUCCINATE--HYDROXYMETHYLGLUTARATE COA-TRANSFERASE"/>
    <property type="match status" value="1"/>
</dbReference>
<name>A0ABN2M2G2_9MICO</name>
<dbReference type="InterPro" id="IPR023606">
    <property type="entry name" value="CoA-Trfase_III_dom_1_sf"/>
</dbReference>
<dbReference type="RefSeq" id="WP_344294929.1">
    <property type="nucleotide sequence ID" value="NZ_BAAANJ010000004.1"/>
</dbReference>
<reference evidence="3 4" key="1">
    <citation type="journal article" date="2019" name="Int. J. Syst. Evol. Microbiol.">
        <title>The Global Catalogue of Microorganisms (GCM) 10K type strain sequencing project: providing services to taxonomists for standard genome sequencing and annotation.</title>
        <authorList>
            <consortium name="The Broad Institute Genomics Platform"/>
            <consortium name="The Broad Institute Genome Sequencing Center for Infectious Disease"/>
            <person name="Wu L."/>
            <person name="Ma J."/>
        </authorList>
    </citation>
    <scope>NUCLEOTIDE SEQUENCE [LARGE SCALE GENOMIC DNA]</scope>
    <source>
        <strain evidence="3 4">JCM 14322</strain>
    </source>
</reference>
<dbReference type="InterPro" id="IPR003673">
    <property type="entry name" value="CoA-Trfase_fam_III"/>
</dbReference>
<comment type="caution">
    <text evidence="3">The sequence shown here is derived from an EMBL/GenBank/DDBJ whole genome shotgun (WGS) entry which is preliminary data.</text>
</comment>
<dbReference type="InterPro" id="IPR050483">
    <property type="entry name" value="CoA-transferase_III_domain"/>
</dbReference>
<evidence type="ECO:0000313" key="4">
    <source>
        <dbReference type="Proteomes" id="UP001500002"/>
    </source>
</evidence>
<gene>
    <name evidence="3" type="ORF">GCM10009749_14440</name>
</gene>
<dbReference type="InterPro" id="IPR044855">
    <property type="entry name" value="CoA-Trfase_III_dom3_sf"/>
</dbReference>
<dbReference type="SUPFAM" id="SSF89796">
    <property type="entry name" value="CoA-transferase family III (CaiB/BaiF)"/>
    <property type="match status" value="2"/>
</dbReference>
<organism evidence="3 4">
    <name type="scientific">Agromyces neolithicus</name>
    <dbReference type="NCBI Taxonomy" id="269420"/>
    <lineage>
        <taxon>Bacteria</taxon>
        <taxon>Bacillati</taxon>
        <taxon>Actinomycetota</taxon>
        <taxon>Actinomycetes</taxon>
        <taxon>Micrococcales</taxon>
        <taxon>Microbacteriaceae</taxon>
        <taxon>Agromyces</taxon>
    </lineage>
</organism>
<keyword evidence="4" id="KW-1185">Reference proteome</keyword>
<dbReference type="PANTHER" id="PTHR48207">
    <property type="entry name" value="SUCCINATE--HYDROXYMETHYLGLUTARATE COA-TRANSFERASE"/>
    <property type="match status" value="1"/>
</dbReference>